<evidence type="ECO:0000313" key="2">
    <source>
        <dbReference type="EMBL" id="ART69859.1"/>
    </source>
</evidence>
<gene>
    <name evidence="2" type="ORF">BTO20_15830</name>
</gene>
<feature type="compositionally biased region" description="Basic and acidic residues" evidence="1">
    <location>
        <begin position="18"/>
        <end position="27"/>
    </location>
</feature>
<organism evidence="2 3">
    <name type="scientific">Mycobacterium dioxanotrophicus</name>
    <dbReference type="NCBI Taxonomy" id="482462"/>
    <lineage>
        <taxon>Bacteria</taxon>
        <taxon>Bacillati</taxon>
        <taxon>Actinomycetota</taxon>
        <taxon>Actinomycetes</taxon>
        <taxon>Mycobacteriales</taxon>
        <taxon>Mycobacteriaceae</taxon>
        <taxon>Mycobacterium</taxon>
    </lineage>
</organism>
<dbReference type="EMBL" id="CP020809">
    <property type="protein sequence ID" value="ART69859.1"/>
    <property type="molecule type" value="Genomic_DNA"/>
</dbReference>
<proteinExistence type="predicted"/>
<dbReference type="RefSeq" id="WP_087077363.1">
    <property type="nucleotide sequence ID" value="NZ_CP020809.1"/>
</dbReference>
<accession>A0A1Y0C3U4</accession>
<protein>
    <submittedName>
        <fullName evidence="2">Uncharacterized protein</fullName>
    </submittedName>
</protein>
<dbReference type="OrthoDB" id="4308266at2"/>
<name>A0A1Y0C3U4_9MYCO</name>
<keyword evidence="3" id="KW-1185">Reference proteome</keyword>
<reference evidence="2 3" key="1">
    <citation type="submission" date="2017-04" db="EMBL/GenBank/DDBJ databases">
        <title>Whole Genome Sequence of 1,4-Dioxane Degrading Bacterium Mycobacterium dioxanotrophicus PH-06.</title>
        <authorList>
            <person name="He Y."/>
        </authorList>
    </citation>
    <scope>NUCLEOTIDE SEQUENCE [LARGE SCALE GENOMIC DNA]</scope>
    <source>
        <strain evidence="2 3">PH-06</strain>
    </source>
</reference>
<sequence>MSAGRRAALPPTSYRPPPRRDEHGEHPFRVTVHPENGRYAVDFNFAELPVSEVMLRWLVDRFVKATGPSGTYRTAASARMLMSSVRSFAIYLGSLEHPPEIPSELHGIHWDGWVLTTPLGSRKSHCGALRTLTKGCRELPADFFARAERTRAVAVAEKLQSYSPEEYRQIMAAAKTAVRAAVERVREGRAVLAAWRAGEIDQAHDGLRWQRGSFLDHIERHDRIPRYPCGRGHRGVLRHGGSLALFGQLYPTLWDMTAAAVLLVCLTGHNLSPILSLTADPHRPDGDGAGVRTALVDMLKPRRGPGRAHMTVALTDAGADGAGPIDVSSAFGVYQIISELSAPVRARSGSELLFGYVSPKGGTSFQPGLPLPAVGKWSQRLQRADAATKLAVPIDTRRLRMTWLQMHQRPLAHTEQTLANDYLVRNRGNIAEYRKVVADTLREQVTAARRHSQVQMMTGDQVARARSEPQVVAAEIGVAPEVLPPLIAGRLDTVLAGCVDFRGGPHSEAGEPCTASFLMCLSCPCARATPEHLPVIVAVHDRLHDKAREVTPLRWAQRFAAPVAQLADIIDRYSEAALDNARTQLSSEQRELVERFLSQALDHR</sequence>
<feature type="region of interest" description="Disordered" evidence="1">
    <location>
        <begin position="1"/>
        <end position="27"/>
    </location>
</feature>
<dbReference type="Proteomes" id="UP000195331">
    <property type="component" value="Chromosome"/>
</dbReference>
<dbReference type="KEGG" id="mdx:BTO20_15830"/>
<dbReference type="AlphaFoldDB" id="A0A1Y0C3U4"/>
<evidence type="ECO:0000256" key="1">
    <source>
        <dbReference type="SAM" id="MobiDB-lite"/>
    </source>
</evidence>
<evidence type="ECO:0000313" key="3">
    <source>
        <dbReference type="Proteomes" id="UP000195331"/>
    </source>
</evidence>